<feature type="non-terminal residue" evidence="13">
    <location>
        <position position="318"/>
    </location>
</feature>
<dbReference type="Pfam" id="PF00730">
    <property type="entry name" value="HhH-GPD"/>
    <property type="match status" value="1"/>
</dbReference>
<evidence type="ECO:0000256" key="7">
    <source>
        <dbReference type="ARBA" id="ARBA00023239"/>
    </source>
</evidence>
<proteinExistence type="inferred from homology"/>
<dbReference type="Gene3D" id="1.10.1670.10">
    <property type="entry name" value="Helix-hairpin-Helix base-excision DNA repair enzymes (C-terminal)"/>
    <property type="match status" value="1"/>
</dbReference>
<evidence type="ECO:0000256" key="4">
    <source>
        <dbReference type="ARBA" id="ARBA00022763"/>
    </source>
</evidence>
<dbReference type="InParanoid" id="F0Y8R2"/>
<dbReference type="CDD" id="cd00056">
    <property type="entry name" value="ENDO3c"/>
    <property type="match status" value="1"/>
</dbReference>
<dbReference type="Gene3D" id="1.10.340.30">
    <property type="entry name" value="Hypothetical protein, domain 2"/>
    <property type="match status" value="1"/>
</dbReference>
<dbReference type="InterPro" id="IPR052054">
    <property type="entry name" value="Oxidative_DNA_repair_enzyme"/>
</dbReference>
<keyword evidence="8" id="KW-0539">Nucleus</keyword>
<sequence length="318" mass="34891">PWRSLGLAASELKLAHTLPTGQAFGWVRVGDEYHGCLRDAGVALREHPVSGAAEWRCDASREAAAEAYVRDYFRADVSFAELYGGWSRADARFAKIATVVDGARVLRQDPLECLISFICSSNNNIPRITLMLGRLRELCGDVAAVPGGAGMEASEPRTFPTLERLCGVEERTLRDLGFGYRAPYVAKTARHVRDKGGDAWLAGLRNADRADVKVALLECAGVGPKVADCVALFSLDQADAVPVDTHVWRIARRDFDPTLDDVASITPKVYDRVGDLFRDRFDNAGWAHTVLFAAELPLFADKLPEDVAAEMRAFRVLE</sequence>
<evidence type="ECO:0000259" key="12">
    <source>
        <dbReference type="SMART" id="SM00478"/>
    </source>
</evidence>
<evidence type="ECO:0000256" key="1">
    <source>
        <dbReference type="ARBA" id="ARBA00004123"/>
    </source>
</evidence>
<dbReference type="eggNOG" id="KOG2875">
    <property type="taxonomic scope" value="Eukaryota"/>
</dbReference>
<dbReference type="OrthoDB" id="238681at2759"/>
<feature type="non-terminal residue" evidence="13">
    <location>
        <position position="1"/>
    </location>
</feature>
<comment type="subcellular location">
    <subcellularLocation>
        <location evidence="1">Nucleus</location>
    </subcellularLocation>
</comment>
<dbReference type="SUPFAM" id="SSF55945">
    <property type="entry name" value="TATA-box binding protein-like"/>
    <property type="match status" value="1"/>
</dbReference>
<evidence type="ECO:0000256" key="8">
    <source>
        <dbReference type="ARBA" id="ARBA00023242"/>
    </source>
</evidence>
<dbReference type="GO" id="GO:0006285">
    <property type="term" value="P:base-excision repair, AP site formation"/>
    <property type="evidence" value="ECO:0007669"/>
    <property type="project" value="TreeGrafter"/>
</dbReference>
<evidence type="ECO:0000313" key="14">
    <source>
        <dbReference type="Proteomes" id="UP000002729"/>
    </source>
</evidence>
<evidence type="ECO:0000256" key="5">
    <source>
        <dbReference type="ARBA" id="ARBA00022801"/>
    </source>
</evidence>
<keyword evidence="10" id="KW-0326">Glycosidase</keyword>
<dbReference type="GO" id="GO:0003684">
    <property type="term" value="F:damaged DNA binding"/>
    <property type="evidence" value="ECO:0007669"/>
    <property type="project" value="InterPro"/>
</dbReference>
<evidence type="ECO:0000256" key="3">
    <source>
        <dbReference type="ARBA" id="ARBA00012720"/>
    </source>
</evidence>
<dbReference type="GO" id="GO:0034039">
    <property type="term" value="F:8-oxo-7,8-dihydroguanine DNA N-glycosylase activity"/>
    <property type="evidence" value="ECO:0007669"/>
    <property type="project" value="TreeGrafter"/>
</dbReference>
<dbReference type="Pfam" id="PF07934">
    <property type="entry name" value="OGG_N"/>
    <property type="match status" value="1"/>
</dbReference>
<dbReference type="EMBL" id="GL833127">
    <property type="protein sequence ID" value="EGB08460.1"/>
    <property type="molecule type" value="Genomic_DNA"/>
</dbReference>
<evidence type="ECO:0000256" key="11">
    <source>
        <dbReference type="ARBA" id="ARBA00044632"/>
    </source>
</evidence>
<dbReference type="SUPFAM" id="SSF48150">
    <property type="entry name" value="DNA-glycosylase"/>
    <property type="match status" value="1"/>
</dbReference>
<keyword evidence="5" id="KW-0378">Hydrolase</keyword>
<comment type="catalytic activity">
    <reaction evidence="11">
        <text>2'-deoxyribonucleotide-(2'-deoxyribose 5'-phosphate)-2'-deoxyribonucleotide-DNA = a 3'-end 2'-deoxyribonucleotide-(2,3-dehydro-2,3-deoxyribose 5'-phosphate)-DNA + a 5'-end 5'-phospho-2'-deoxyribonucleoside-DNA + H(+)</text>
        <dbReference type="Rhea" id="RHEA:66592"/>
        <dbReference type="Rhea" id="RHEA-COMP:13180"/>
        <dbReference type="Rhea" id="RHEA-COMP:16897"/>
        <dbReference type="Rhea" id="RHEA-COMP:17067"/>
        <dbReference type="ChEBI" id="CHEBI:15378"/>
        <dbReference type="ChEBI" id="CHEBI:136412"/>
        <dbReference type="ChEBI" id="CHEBI:157695"/>
        <dbReference type="ChEBI" id="CHEBI:167181"/>
        <dbReference type="EC" id="4.2.99.18"/>
    </reaction>
</comment>
<dbReference type="EC" id="4.2.99.18" evidence="3"/>
<dbReference type="GO" id="GO:0006289">
    <property type="term" value="P:nucleotide-excision repair"/>
    <property type="evidence" value="ECO:0007669"/>
    <property type="project" value="InterPro"/>
</dbReference>
<keyword evidence="4" id="KW-0227">DNA damage</keyword>
<dbReference type="GO" id="GO:0140078">
    <property type="term" value="F:class I DNA-(apurinic or apyrimidinic site) endonuclease activity"/>
    <property type="evidence" value="ECO:0007669"/>
    <property type="project" value="UniProtKB-EC"/>
</dbReference>
<dbReference type="PANTHER" id="PTHR10242">
    <property type="entry name" value="8-OXOGUANINE DNA GLYCOSYLASE"/>
    <property type="match status" value="1"/>
</dbReference>
<dbReference type="GO" id="GO:0005634">
    <property type="term" value="C:nucleus"/>
    <property type="evidence" value="ECO:0007669"/>
    <property type="project" value="UniProtKB-SubCell"/>
</dbReference>
<keyword evidence="9" id="KW-0511">Multifunctional enzyme</keyword>
<keyword evidence="14" id="KW-1185">Reference proteome</keyword>
<dbReference type="InterPro" id="IPR011257">
    <property type="entry name" value="DNA_glycosylase"/>
</dbReference>
<dbReference type="InterPro" id="IPR003265">
    <property type="entry name" value="HhH-GPD_domain"/>
</dbReference>
<organism evidence="14">
    <name type="scientific">Aureococcus anophagefferens</name>
    <name type="common">Harmful bloom alga</name>
    <dbReference type="NCBI Taxonomy" id="44056"/>
    <lineage>
        <taxon>Eukaryota</taxon>
        <taxon>Sar</taxon>
        <taxon>Stramenopiles</taxon>
        <taxon>Ochrophyta</taxon>
        <taxon>Pelagophyceae</taxon>
        <taxon>Pelagomonadales</taxon>
        <taxon>Pelagomonadaceae</taxon>
        <taxon>Aureococcus</taxon>
    </lineage>
</organism>
<evidence type="ECO:0000256" key="6">
    <source>
        <dbReference type="ARBA" id="ARBA00023204"/>
    </source>
</evidence>
<keyword evidence="6" id="KW-0234">DNA repair</keyword>
<comment type="similarity">
    <text evidence="2">Belongs to the type-1 OGG1 family.</text>
</comment>
<feature type="domain" description="HhH-GPD" evidence="12">
    <location>
        <begin position="119"/>
        <end position="295"/>
    </location>
</feature>
<dbReference type="PANTHER" id="PTHR10242:SF2">
    <property type="entry name" value="N-GLYCOSYLASE_DNA LYASE"/>
    <property type="match status" value="1"/>
</dbReference>
<dbReference type="AlphaFoldDB" id="F0Y8R2"/>
<keyword evidence="7" id="KW-0456">Lyase</keyword>
<dbReference type="RefSeq" id="XP_009036440.1">
    <property type="nucleotide sequence ID" value="XM_009038192.1"/>
</dbReference>
<dbReference type="OMA" id="GYAQEYL"/>
<dbReference type="Proteomes" id="UP000002729">
    <property type="component" value="Unassembled WGS sequence"/>
</dbReference>
<dbReference type="InterPro" id="IPR023170">
    <property type="entry name" value="HhH_base_excis_C"/>
</dbReference>
<evidence type="ECO:0000313" key="13">
    <source>
        <dbReference type="EMBL" id="EGB08460.1"/>
    </source>
</evidence>
<evidence type="ECO:0000256" key="9">
    <source>
        <dbReference type="ARBA" id="ARBA00023268"/>
    </source>
</evidence>
<evidence type="ECO:0000256" key="2">
    <source>
        <dbReference type="ARBA" id="ARBA00010679"/>
    </source>
</evidence>
<name>F0Y8R2_AURAN</name>
<gene>
    <name evidence="13" type="ORF">AURANDRAFT_3135</name>
</gene>
<dbReference type="SMART" id="SM00478">
    <property type="entry name" value="ENDO3c"/>
    <property type="match status" value="1"/>
</dbReference>
<protein>
    <recommendedName>
        <fullName evidence="3">DNA-(apurinic or apyrimidinic site) lyase</fullName>
        <ecNumber evidence="3">4.2.99.18</ecNumber>
    </recommendedName>
</protein>
<dbReference type="GeneID" id="20220996"/>
<dbReference type="KEGG" id="aaf:AURANDRAFT_3135"/>
<reference evidence="13 14" key="1">
    <citation type="journal article" date="2011" name="Proc. Natl. Acad. Sci. U.S.A.">
        <title>Niche of harmful alga Aureococcus anophagefferens revealed through ecogenomics.</title>
        <authorList>
            <person name="Gobler C.J."/>
            <person name="Berry D.L."/>
            <person name="Dyhrman S.T."/>
            <person name="Wilhelm S.W."/>
            <person name="Salamov A."/>
            <person name="Lobanov A.V."/>
            <person name="Zhang Y."/>
            <person name="Collier J.L."/>
            <person name="Wurch L.L."/>
            <person name="Kustka A.B."/>
            <person name="Dill B.D."/>
            <person name="Shah M."/>
            <person name="VerBerkmoes N.C."/>
            <person name="Kuo A."/>
            <person name="Terry A."/>
            <person name="Pangilinan J."/>
            <person name="Lindquist E.A."/>
            <person name="Lucas S."/>
            <person name="Paulsen I.T."/>
            <person name="Hattenrath-Lehmann T.K."/>
            <person name="Talmage S.C."/>
            <person name="Walker E.A."/>
            <person name="Koch F."/>
            <person name="Burson A.M."/>
            <person name="Marcoval M.A."/>
            <person name="Tang Y.Z."/>
            <person name="Lecleir G.R."/>
            <person name="Coyne K.J."/>
            <person name="Berg G.M."/>
            <person name="Bertrand E.M."/>
            <person name="Saito M.A."/>
            <person name="Gladyshev V.N."/>
            <person name="Grigoriev I.V."/>
        </authorList>
    </citation>
    <scope>NUCLEOTIDE SEQUENCE [LARGE SCALE GENOMIC DNA]</scope>
    <source>
        <strain evidence="14">CCMP 1984</strain>
    </source>
</reference>
<dbReference type="FunFam" id="1.10.1670.10:FF:000005">
    <property type="entry name" value="N-glycosylase/DNA lyase OGG1"/>
    <property type="match status" value="1"/>
</dbReference>
<accession>F0Y8R2</accession>
<dbReference type="InterPro" id="IPR012904">
    <property type="entry name" value="OGG_N"/>
</dbReference>
<dbReference type="Gene3D" id="3.30.310.40">
    <property type="match status" value="1"/>
</dbReference>
<evidence type="ECO:0000256" key="10">
    <source>
        <dbReference type="ARBA" id="ARBA00023295"/>
    </source>
</evidence>